<keyword evidence="3 7" id="KW-0418">Kinase</keyword>
<sequence length="608" mass="66738">MGCNHCFTEHPTNVPCTRSEGAPCDSEVLSGMSYGPLVLVRKLGTGALGTVYLAEHSSSGAHFAVKVLHPHLADNPAVLERFYAEARHAQHLVHPSVARVLDVRQAPSGHHCLLMEYVDGTALSHLPLPLSPAEAVLLLSQVLEGLEAAHVCGVIHRDIKPENLVLTTDRDGERRVKLLDFGMAATLAAGFSEEELGAGMVVGSPAYLAPELWVRAEPDGRTDLYALAVLGYRLLTGRLPFGGGGRMGEMLLVHKPTRPLPPHVIQERVPRALSAVLMQAMSLRPDDRFASARAFRFALHEAMRRPAFGCIAPPAFRVRLEDPQGLGLQPVFVNDLSEEGLRIACDGPLPRLGARLRAEFSLNGWALECTCDVVRLLPAEEARTWGGRQGFILRFSEPSEDVRRMIAQALAPPPTEPTPDPELAQLLSRAAACSQDPYTLLAIHPHADFAEVMRRVAQAERRLEPFWQRPLPSEQRQALEALRGKLEVARRTLGEPMSRARFDASRGNFHGVARCLAAGVPVTAVERLRQVFLATRPDAEARARVLFDEGIVLEAQNVLDAALARYTEALRVDPLNLMLHRYYHLLTQRMHTETTRPAGASTYPSAPH</sequence>
<dbReference type="PROSITE" id="PS50005">
    <property type="entry name" value="TPR"/>
    <property type="match status" value="1"/>
</dbReference>
<evidence type="ECO:0000313" key="7">
    <source>
        <dbReference type="EMBL" id="WNG50736.1"/>
    </source>
</evidence>
<reference evidence="7 8" key="1">
    <citation type="submission" date="2019-08" db="EMBL/GenBank/DDBJ databases">
        <title>Archangium and Cystobacter genomes.</title>
        <authorList>
            <person name="Chen I.-C.K."/>
            <person name="Wielgoss S."/>
        </authorList>
    </citation>
    <scope>NUCLEOTIDE SEQUENCE [LARGE SCALE GENOMIC DNA]</scope>
    <source>
        <strain evidence="7 8">Cbm 6</strain>
    </source>
</reference>
<keyword evidence="8" id="KW-1185">Reference proteome</keyword>
<dbReference type="PROSITE" id="PS00108">
    <property type="entry name" value="PROTEIN_KINASE_ST"/>
    <property type="match status" value="1"/>
</dbReference>
<dbReference type="Gene3D" id="2.40.10.220">
    <property type="entry name" value="predicted glycosyltransferase like domains"/>
    <property type="match status" value="1"/>
</dbReference>
<dbReference type="InterPro" id="IPR008271">
    <property type="entry name" value="Ser/Thr_kinase_AS"/>
</dbReference>
<dbReference type="PANTHER" id="PTHR43289:SF6">
    <property type="entry name" value="SERINE_THREONINE-PROTEIN KINASE NEKL-3"/>
    <property type="match status" value="1"/>
</dbReference>
<feature type="domain" description="Protein kinase" evidence="6">
    <location>
        <begin position="37"/>
        <end position="303"/>
    </location>
</feature>
<feature type="repeat" description="TPR" evidence="5">
    <location>
        <begin position="543"/>
        <end position="576"/>
    </location>
</feature>
<dbReference type="SUPFAM" id="SSF56112">
    <property type="entry name" value="Protein kinase-like (PK-like)"/>
    <property type="match status" value="1"/>
</dbReference>
<keyword evidence="2" id="KW-0547">Nucleotide-binding</keyword>
<dbReference type="InterPro" id="IPR009875">
    <property type="entry name" value="PilZ_domain"/>
</dbReference>
<evidence type="ECO:0000313" key="8">
    <source>
        <dbReference type="Proteomes" id="UP001611383"/>
    </source>
</evidence>
<keyword evidence="1" id="KW-0808">Transferase</keyword>
<gene>
    <name evidence="7" type="ORF">F0U60_46375</name>
</gene>
<dbReference type="CDD" id="cd14014">
    <property type="entry name" value="STKc_PknB_like"/>
    <property type="match status" value="1"/>
</dbReference>
<evidence type="ECO:0000256" key="1">
    <source>
        <dbReference type="ARBA" id="ARBA00022679"/>
    </source>
</evidence>
<keyword evidence="4" id="KW-0067">ATP-binding</keyword>
<dbReference type="PROSITE" id="PS50011">
    <property type="entry name" value="PROTEIN_KINASE_DOM"/>
    <property type="match status" value="1"/>
</dbReference>
<dbReference type="Gene3D" id="3.30.200.20">
    <property type="entry name" value="Phosphorylase Kinase, domain 1"/>
    <property type="match status" value="1"/>
</dbReference>
<evidence type="ECO:0000256" key="5">
    <source>
        <dbReference type="PROSITE-ProRule" id="PRU00339"/>
    </source>
</evidence>
<organism evidence="7 8">
    <name type="scientific">Archangium minus</name>
    <dbReference type="NCBI Taxonomy" id="83450"/>
    <lineage>
        <taxon>Bacteria</taxon>
        <taxon>Pseudomonadati</taxon>
        <taxon>Myxococcota</taxon>
        <taxon>Myxococcia</taxon>
        <taxon>Myxococcales</taxon>
        <taxon>Cystobacterineae</taxon>
        <taxon>Archangiaceae</taxon>
        <taxon>Archangium</taxon>
    </lineage>
</organism>
<dbReference type="InterPro" id="IPR000719">
    <property type="entry name" value="Prot_kinase_dom"/>
</dbReference>
<protein>
    <submittedName>
        <fullName evidence="7">Protein kinase</fullName>
    </submittedName>
</protein>
<dbReference type="Pfam" id="PF00069">
    <property type="entry name" value="Pkinase"/>
    <property type="match status" value="1"/>
</dbReference>
<name>A0ABY9X5R4_9BACT</name>
<dbReference type="GO" id="GO:0016301">
    <property type="term" value="F:kinase activity"/>
    <property type="evidence" value="ECO:0007669"/>
    <property type="project" value="UniProtKB-KW"/>
</dbReference>
<dbReference type="InterPro" id="IPR019734">
    <property type="entry name" value="TPR_rpt"/>
</dbReference>
<keyword evidence="5" id="KW-0802">TPR repeat</keyword>
<dbReference type="PANTHER" id="PTHR43289">
    <property type="entry name" value="MITOGEN-ACTIVATED PROTEIN KINASE KINASE KINASE 20-RELATED"/>
    <property type="match status" value="1"/>
</dbReference>
<dbReference type="Pfam" id="PF07238">
    <property type="entry name" value="PilZ"/>
    <property type="match status" value="1"/>
</dbReference>
<evidence type="ECO:0000256" key="2">
    <source>
        <dbReference type="ARBA" id="ARBA00022741"/>
    </source>
</evidence>
<accession>A0ABY9X5R4</accession>
<proteinExistence type="predicted"/>
<evidence type="ECO:0000256" key="3">
    <source>
        <dbReference type="ARBA" id="ARBA00022777"/>
    </source>
</evidence>
<evidence type="ECO:0000259" key="6">
    <source>
        <dbReference type="PROSITE" id="PS50011"/>
    </source>
</evidence>
<dbReference type="InterPro" id="IPR011009">
    <property type="entry name" value="Kinase-like_dom_sf"/>
</dbReference>
<dbReference type="SMART" id="SM00220">
    <property type="entry name" value="S_TKc"/>
    <property type="match status" value="1"/>
</dbReference>
<dbReference type="Gene3D" id="1.10.510.10">
    <property type="entry name" value="Transferase(Phosphotransferase) domain 1"/>
    <property type="match status" value="1"/>
</dbReference>
<evidence type="ECO:0000256" key="4">
    <source>
        <dbReference type="ARBA" id="ARBA00022840"/>
    </source>
</evidence>
<dbReference type="EMBL" id="CP043494">
    <property type="protein sequence ID" value="WNG50736.1"/>
    <property type="molecule type" value="Genomic_DNA"/>
</dbReference>
<dbReference type="Proteomes" id="UP001611383">
    <property type="component" value="Chromosome"/>
</dbReference>